<gene>
    <name evidence="8" type="ORF">MCYG_07256</name>
</gene>
<keyword evidence="3" id="KW-0808">Transferase</keyword>
<keyword evidence="9" id="KW-1185">Reference proteome</keyword>
<sequence length="232" mass="26199">MRLSTFPFLTADEFSLSCQVLINLVDSYGRQLNSLGWVDVRFDTSADEPVLAVRKYIGLHATKELDNTDVENEEDVEADDPEALIRQPILHHKHEVEYNIILSPTYQVPVLYFFLRDGPPCRPNELERMYNMLVPAQFRSELREIGVMGGISITLPSFTRRSKLIENNNKNHPITGIPVYFVHPCATGEALKSVGGDKEQTTETYLLLWLGLIGNCVGLNVPLEFVAHVEKA</sequence>
<dbReference type="GO" id="GO:0005829">
    <property type="term" value="C:cytosol"/>
    <property type="evidence" value="ECO:0007669"/>
    <property type="project" value="TreeGrafter"/>
</dbReference>
<comment type="similarity">
    <text evidence="1">Belongs to the ATG10 family.</text>
</comment>
<keyword evidence="4" id="KW-0833">Ubl conjugation pathway</keyword>
<dbReference type="GeneID" id="9225368"/>
<dbReference type="GO" id="GO:0000045">
    <property type="term" value="P:autophagosome assembly"/>
    <property type="evidence" value="ECO:0007669"/>
    <property type="project" value="TreeGrafter"/>
</dbReference>
<dbReference type="EMBL" id="DS995707">
    <property type="protein sequence ID" value="EEQ34437.1"/>
    <property type="molecule type" value="Genomic_DNA"/>
</dbReference>
<dbReference type="GO" id="GO:0061651">
    <property type="term" value="F:Atg12 conjugating enzyme activity"/>
    <property type="evidence" value="ECO:0007669"/>
    <property type="project" value="TreeGrafter"/>
</dbReference>
<keyword evidence="6" id="KW-0072">Autophagy</keyword>
<dbReference type="STRING" id="554155.C5FY39"/>
<dbReference type="PANTHER" id="PTHR14957">
    <property type="entry name" value="UBIQUITIN-LIKE-CONJUGATING ENZYME ATG10"/>
    <property type="match status" value="1"/>
</dbReference>
<protein>
    <recommendedName>
        <fullName evidence="2">Ubiquitin-like-conjugating enzyme ATG10</fullName>
    </recommendedName>
    <alternativeName>
        <fullName evidence="7">Autophagy-related protein 10</fullName>
    </alternativeName>
</protein>
<keyword evidence="5" id="KW-0653">Protein transport</keyword>
<evidence type="ECO:0000256" key="4">
    <source>
        <dbReference type="ARBA" id="ARBA00022786"/>
    </source>
</evidence>
<dbReference type="GO" id="GO:0000422">
    <property type="term" value="P:autophagy of mitochondrion"/>
    <property type="evidence" value="ECO:0007669"/>
    <property type="project" value="TreeGrafter"/>
</dbReference>
<dbReference type="RefSeq" id="XP_002843473.1">
    <property type="nucleotide sequence ID" value="XM_002843427.1"/>
</dbReference>
<evidence type="ECO:0000313" key="9">
    <source>
        <dbReference type="Proteomes" id="UP000002035"/>
    </source>
</evidence>
<name>C5FY39_ARTOC</name>
<proteinExistence type="inferred from homology"/>
<dbReference type="Pfam" id="PF03987">
    <property type="entry name" value="Autophagy_act_C"/>
    <property type="match status" value="1"/>
</dbReference>
<evidence type="ECO:0000313" key="8">
    <source>
        <dbReference type="EMBL" id="EEQ34437.1"/>
    </source>
</evidence>
<evidence type="ECO:0000256" key="6">
    <source>
        <dbReference type="ARBA" id="ARBA00023006"/>
    </source>
</evidence>
<dbReference type="Gene3D" id="3.30.1460.50">
    <property type="match status" value="1"/>
</dbReference>
<dbReference type="Proteomes" id="UP000002035">
    <property type="component" value="Unassembled WGS sequence"/>
</dbReference>
<dbReference type="InterPro" id="IPR007135">
    <property type="entry name" value="Atg3/Atg10"/>
</dbReference>
<dbReference type="OMA" id="MGYHPDS"/>
<dbReference type="PANTHER" id="PTHR14957:SF1">
    <property type="entry name" value="UBIQUITIN-LIKE-CONJUGATING ENZYME ATG10"/>
    <property type="match status" value="1"/>
</dbReference>
<dbReference type="AlphaFoldDB" id="C5FY39"/>
<evidence type="ECO:0000256" key="5">
    <source>
        <dbReference type="ARBA" id="ARBA00022927"/>
    </source>
</evidence>
<dbReference type="GO" id="GO:0015031">
    <property type="term" value="P:protein transport"/>
    <property type="evidence" value="ECO:0007669"/>
    <property type="project" value="UniProtKB-KW"/>
</dbReference>
<evidence type="ECO:0000256" key="1">
    <source>
        <dbReference type="ARBA" id="ARBA00005696"/>
    </source>
</evidence>
<reference evidence="9" key="1">
    <citation type="journal article" date="2012" name="MBio">
        <title>Comparative genome analysis of Trichophyton rubrum and related dermatophytes reveals candidate genes involved in infection.</title>
        <authorList>
            <person name="Martinez D.A."/>
            <person name="Oliver B.G."/>
            <person name="Graeser Y."/>
            <person name="Goldberg J.M."/>
            <person name="Li W."/>
            <person name="Martinez-Rossi N.M."/>
            <person name="Monod M."/>
            <person name="Shelest E."/>
            <person name="Barton R.C."/>
            <person name="Birch E."/>
            <person name="Brakhage A.A."/>
            <person name="Chen Z."/>
            <person name="Gurr S.J."/>
            <person name="Heiman D."/>
            <person name="Heitman J."/>
            <person name="Kosti I."/>
            <person name="Rossi A."/>
            <person name="Saif S."/>
            <person name="Samalova M."/>
            <person name="Saunders C.W."/>
            <person name="Shea T."/>
            <person name="Summerbell R.C."/>
            <person name="Xu J."/>
            <person name="Young S."/>
            <person name="Zeng Q."/>
            <person name="Birren B.W."/>
            <person name="Cuomo C.A."/>
            <person name="White T.C."/>
        </authorList>
    </citation>
    <scope>NUCLEOTIDE SEQUENCE [LARGE SCALE GENOMIC DNA]</scope>
    <source>
        <strain evidence="9">ATCC MYA-4605 / CBS 113480</strain>
    </source>
</reference>
<dbReference type="VEuPathDB" id="FungiDB:MCYG_07256"/>
<evidence type="ECO:0000256" key="2">
    <source>
        <dbReference type="ARBA" id="ARBA00021099"/>
    </source>
</evidence>
<evidence type="ECO:0000256" key="7">
    <source>
        <dbReference type="ARBA" id="ARBA00029833"/>
    </source>
</evidence>
<dbReference type="HOGENOM" id="CLU_072332_0_0_1"/>
<organism evidence="8 9">
    <name type="scientific">Arthroderma otae (strain ATCC MYA-4605 / CBS 113480)</name>
    <name type="common">Microsporum canis</name>
    <dbReference type="NCBI Taxonomy" id="554155"/>
    <lineage>
        <taxon>Eukaryota</taxon>
        <taxon>Fungi</taxon>
        <taxon>Dikarya</taxon>
        <taxon>Ascomycota</taxon>
        <taxon>Pezizomycotina</taxon>
        <taxon>Eurotiomycetes</taxon>
        <taxon>Eurotiomycetidae</taxon>
        <taxon>Onygenales</taxon>
        <taxon>Arthrodermataceae</taxon>
        <taxon>Microsporum</taxon>
    </lineage>
</organism>
<accession>C5FY39</accession>
<evidence type="ECO:0000256" key="3">
    <source>
        <dbReference type="ARBA" id="ARBA00022679"/>
    </source>
</evidence>
<dbReference type="GO" id="GO:0032446">
    <property type="term" value="P:protein modification by small protein conjugation"/>
    <property type="evidence" value="ECO:0007669"/>
    <property type="project" value="TreeGrafter"/>
</dbReference>
<dbReference type="eggNOG" id="KOG4741">
    <property type="taxonomic scope" value="Eukaryota"/>
</dbReference>
<dbReference type="OrthoDB" id="4172273at2759"/>
<keyword evidence="5" id="KW-0813">Transport</keyword>